<evidence type="ECO:0000313" key="2">
    <source>
        <dbReference type="EMBL" id="GAA5023290.1"/>
    </source>
</evidence>
<accession>A0ABP9J7N6</accession>
<sequence>MKQSIRTLGPLRRLRPVTDFGTGRHRGQPAAERPSALDAPANGRHRRSEALALPASA</sequence>
<organism evidence="2 3">
    <name type="scientific">Streptomyces siamensis</name>
    <dbReference type="NCBI Taxonomy" id="1274986"/>
    <lineage>
        <taxon>Bacteria</taxon>
        <taxon>Bacillati</taxon>
        <taxon>Actinomycetota</taxon>
        <taxon>Actinomycetes</taxon>
        <taxon>Kitasatosporales</taxon>
        <taxon>Streptomycetaceae</taxon>
        <taxon>Streptomyces</taxon>
    </lineage>
</organism>
<comment type="caution">
    <text evidence="2">The sequence shown here is derived from an EMBL/GenBank/DDBJ whole genome shotgun (WGS) entry which is preliminary data.</text>
</comment>
<gene>
    <name evidence="2" type="ORF">GCM10023335_55920</name>
</gene>
<protein>
    <submittedName>
        <fullName evidence="2">Uncharacterized protein</fullName>
    </submittedName>
</protein>
<evidence type="ECO:0000256" key="1">
    <source>
        <dbReference type="SAM" id="MobiDB-lite"/>
    </source>
</evidence>
<dbReference type="EMBL" id="BAABKB010000023">
    <property type="protein sequence ID" value="GAA5023290.1"/>
    <property type="molecule type" value="Genomic_DNA"/>
</dbReference>
<reference evidence="3" key="1">
    <citation type="journal article" date="2019" name="Int. J. Syst. Evol. Microbiol.">
        <title>The Global Catalogue of Microorganisms (GCM) 10K type strain sequencing project: providing services to taxonomists for standard genome sequencing and annotation.</title>
        <authorList>
            <consortium name="The Broad Institute Genomics Platform"/>
            <consortium name="The Broad Institute Genome Sequencing Center for Infectious Disease"/>
            <person name="Wu L."/>
            <person name="Ma J."/>
        </authorList>
    </citation>
    <scope>NUCLEOTIDE SEQUENCE [LARGE SCALE GENOMIC DNA]</scope>
    <source>
        <strain evidence="3">JCM 18409</strain>
    </source>
</reference>
<keyword evidence="3" id="KW-1185">Reference proteome</keyword>
<name>A0ABP9J7N6_9ACTN</name>
<feature type="region of interest" description="Disordered" evidence="1">
    <location>
        <begin position="1"/>
        <end position="57"/>
    </location>
</feature>
<dbReference type="Proteomes" id="UP001501759">
    <property type="component" value="Unassembled WGS sequence"/>
</dbReference>
<evidence type="ECO:0000313" key="3">
    <source>
        <dbReference type="Proteomes" id="UP001501759"/>
    </source>
</evidence>
<proteinExistence type="predicted"/>